<dbReference type="Gene3D" id="2.60.40.4270">
    <property type="entry name" value="Listeria-Bacteroides repeat domain"/>
    <property type="match status" value="1"/>
</dbReference>
<dbReference type="Pfam" id="PF09479">
    <property type="entry name" value="Flg_new"/>
    <property type="match status" value="1"/>
</dbReference>
<feature type="region of interest" description="Disordered" evidence="2">
    <location>
        <begin position="29"/>
        <end position="115"/>
    </location>
</feature>
<dbReference type="GO" id="GO:0030313">
    <property type="term" value="C:cell envelope"/>
    <property type="evidence" value="ECO:0007669"/>
    <property type="project" value="UniProtKB-SubCell"/>
</dbReference>
<name>F2N8I4_CORGP</name>
<evidence type="ECO:0008006" key="6">
    <source>
        <dbReference type="Google" id="ProtNLM"/>
    </source>
</evidence>
<dbReference type="GO" id="GO:0005975">
    <property type="term" value="P:carbohydrate metabolic process"/>
    <property type="evidence" value="ECO:0007669"/>
    <property type="project" value="UniProtKB-ARBA"/>
</dbReference>
<evidence type="ECO:0000256" key="1">
    <source>
        <dbReference type="ARBA" id="ARBA00004196"/>
    </source>
</evidence>
<evidence type="ECO:0000256" key="2">
    <source>
        <dbReference type="SAM" id="MobiDB-lite"/>
    </source>
</evidence>
<dbReference type="InterPro" id="IPR026906">
    <property type="entry name" value="LRR_5"/>
</dbReference>
<dbReference type="InterPro" id="IPR032675">
    <property type="entry name" value="LRR_dom_sf"/>
</dbReference>
<organism evidence="4 5">
    <name type="scientific">Coriobacterium glomerans (strain ATCC 49209 / DSM 20642 / JCM 10262 / PW2)</name>
    <dbReference type="NCBI Taxonomy" id="700015"/>
    <lineage>
        <taxon>Bacteria</taxon>
        <taxon>Bacillati</taxon>
        <taxon>Actinomycetota</taxon>
        <taxon>Coriobacteriia</taxon>
        <taxon>Coriobacteriales</taxon>
        <taxon>Coriobacteriaceae</taxon>
        <taxon>Coriobacterium</taxon>
    </lineage>
</organism>
<feature type="chain" id="PRO_5038740155" description="LPXTG-motif cell wall anchor domain protein" evidence="3">
    <location>
        <begin position="25"/>
        <end position="808"/>
    </location>
</feature>
<dbReference type="HOGENOM" id="CLU_363987_0_0_11"/>
<keyword evidence="5" id="KW-1185">Reference proteome</keyword>
<dbReference type="STRING" id="700015.Corgl_1266"/>
<feature type="compositionally biased region" description="Polar residues" evidence="2">
    <location>
        <begin position="101"/>
        <end position="113"/>
    </location>
</feature>
<protein>
    <recommendedName>
        <fullName evidence="6">LPXTG-motif cell wall anchor domain protein</fullName>
    </recommendedName>
</protein>
<dbReference type="InterPro" id="IPR013378">
    <property type="entry name" value="InlB-like_B-rpt"/>
</dbReference>
<proteinExistence type="predicted"/>
<feature type="signal peptide" evidence="3">
    <location>
        <begin position="1"/>
        <end position="24"/>
    </location>
</feature>
<evidence type="ECO:0000256" key="3">
    <source>
        <dbReference type="SAM" id="SignalP"/>
    </source>
</evidence>
<dbReference type="InterPro" id="IPR042229">
    <property type="entry name" value="Listeria/Bacterioides_rpt_sf"/>
</dbReference>
<dbReference type="RefSeq" id="WP_013709110.1">
    <property type="nucleotide sequence ID" value="NC_015389.1"/>
</dbReference>
<dbReference type="OrthoDB" id="3196290at2"/>
<dbReference type="InterPro" id="IPR013783">
    <property type="entry name" value="Ig-like_fold"/>
</dbReference>
<feature type="compositionally biased region" description="Low complexity" evidence="2">
    <location>
        <begin position="68"/>
        <end position="86"/>
    </location>
</feature>
<dbReference type="eggNOG" id="COG4932">
    <property type="taxonomic scope" value="Bacteria"/>
</dbReference>
<dbReference type="Gene3D" id="3.80.10.10">
    <property type="entry name" value="Ribonuclease Inhibitor"/>
    <property type="match status" value="1"/>
</dbReference>
<sequence length="808" mass="85011">MRSAVLIGCVAATLLASSAAVMWAQGAASPGVHSGADAGQQGSSVKESRVSAHKTTDPERIDGKSGDRAQQADAAATDGSTGAKKSGAGGGLQPASDGTKHQASPTNENSGATSPRAAVVGTRFWGSISVGGKVWRCQYGVTSVDPDNRTVEIGSGVNKENAFQSTQGEVLDPAPSGDVTLPHTIVYNNDVYTVNRVGSMAFWQCYDITSTGLADKDSTILSIGREAYNHDGRIGETGLAENSSVTLIDGGAFSNGNYDKTGLADNDSVKQLRANAFDNDQNLKTTGLEKNKSVTDLGMDGEMGPFYDCKSLTSTGLTTNTTVTSIGARAFHDCPSLGKEPDVNGNTNLYDLVLNAPEIKDKPLTIGIASFDGTNYDRLYLNGPPESFKLVRDSSGAKSSTFTGSKITKVFVPPSWAEVPTLTDDNITFSQTDGTLVVMTPMKEVSAKRITNNFTRAHMTVFAKQSFRLSISRDNGGCLGEYSVTVPPGSTKVNFGFETLPQKEDPKGKLTPNEEHLSVTVVGQTEFAYPAGATRRSYNVYDDKGAAPLDCTVPAVRYTINFLPNKGSGTLMPAQTKIYGETLKLPRNTYTRGKDFEFTGWNTMADGSGEHLDDQETLIGDLSKMQDATVMLYAQWKSKVSMSLTVHSADSGGALVAGAGYVLSHSSKVSDTSKWANEVFIDKDKTHPVGPNGWPRVSGTDGSIALYGLAPGDYYLFNTMAPAGFQLCGSVSEILIAEGGTVTIDGKHYEPVTPGAIDVTMSYQAAPTLPGTGAFGSGPAQAGACALALTAALGAATLVWRRRGGLAL</sequence>
<reference evidence="5" key="1">
    <citation type="journal article" date="2013" name="Stand. Genomic Sci.">
        <title>Complete genome sequence of Coriobacterium glomerans type strain (PW2(T)) from the midgut of Pyrrhocoris apterus L. (red soldier bug).</title>
        <authorList>
            <person name="Stackebrandt E."/>
            <person name="Zeytun A."/>
            <person name="Lapidus A."/>
            <person name="Nolan M."/>
            <person name="Lucas S."/>
            <person name="Hammon N."/>
            <person name="Deshpande S."/>
            <person name="Cheng J.F."/>
            <person name="Tapia R."/>
            <person name="Goodwin L.A."/>
            <person name="Pitluck S."/>
            <person name="Liolios K."/>
            <person name="Pagani I."/>
            <person name="Ivanova N."/>
            <person name="Mavromatis K."/>
            <person name="Mikhailova N."/>
            <person name="Huntemann M."/>
            <person name="Pati A."/>
            <person name="Chen A."/>
            <person name="Palaniappan K."/>
            <person name="Chang Y.J."/>
            <person name="Land M."/>
            <person name="Hauser L."/>
            <person name="Rohde M."/>
            <person name="Pukall R."/>
            <person name="Goker M."/>
            <person name="Detter J.C."/>
            <person name="Woyke T."/>
            <person name="Bristow J."/>
            <person name="Eisen J.A."/>
            <person name="Markowitz V."/>
            <person name="Hugenholtz P."/>
            <person name="Kyrpides N.C."/>
            <person name="Klenk H.P."/>
        </authorList>
    </citation>
    <scope>NUCLEOTIDE SEQUENCE</scope>
    <source>
        <strain evidence="5">ATCC 49209 / DSM 20642 / JCM 10262 / PW2</strain>
    </source>
</reference>
<dbReference type="EMBL" id="CP002628">
    <property type="protein sequence ID" value="AEB07367.1"/>
    <property type="molecule type" value="Genomic_DNA"/>
</dbReference>
<dbReference type="Proteomes" id="UP000006851">
    <property type="component" value="Chromosome"/>
</dbReference>
<evidence type="ECO:0000313" key="4">
    <source>
        <dbReference type="EMBL" id="AEB07367.1"/>
    </source>
</evidence>
<gene>
    <name evidence="4" type="ordered locus">Corgl_1266</name>
</gene>
<keyword evidence="3" id="KW-0732">Signal</keyword>
<dbReference type="Gene3D" id="2.60.40.10">
    <property type="entry name" value="Immunoglobulins"/>
    <property type="match status" value="1"/>
</dbReference>
<comment type="subcellular location">
    <subcellularLocation>
        <location evidence="1">Cell envelope</location>
    </subcellularLocation>
</comment>
<accession>F2N8I4</accession>
<evidence type="ECO:0000313" key="5">
    <source>
        <dbReference type="Proteomes" id="UP000006851"/>
    </source>
</evidence>
<dbReference type="KEGG" id="cgo:Corgl_1266"/>
<feature type="compositionally biased region" description="Basic and acidic residues" evidence="2">
    <location>
        <begin position="46"/>
        <end position="67"/>
    </location>
</feature>
<dbReference type="AlphaFoldDB" id="F2N8I4"/>
<dbReference type="Pfam" id="PF13306">
    <property type="entry name" value="LRR_5"/>
    <property type="match status" value="2"/>
</dbReference>